<dbReference type="SUPFAM" id="SSF69349">
    <property type="entry name" value="Phage fibre proteins"/>
    <property type="match status" value="1"/>
</dbReference>
<keyword evidence="2" id="KW-0812">Transmembrane</keyword>
<sequence>MGTGAAPRPSVRPYRQAPSSEPSPVRVRPRLGDWAELLRVSALFTVPGDALAGAAASGARPRGRTLLAIGSSLCLYEAGMALNDWADREVDAVERPHRPLPSGRITPFAALAAAAGLTAAGLVLASLAGRRPLAVAGALAGAVWAYDLGLKNTPAGPLAMAGARSLDLLLGAVATTGRVRPALSAAALLGAHTFSVTTVSRREAEGGSTLAPLAGLAVTAVLSRAVAHGRAAGVSGDGGPPVTAGGGAPLSGDGGAQVSAVSRAPASAGGGAYVPADGRAPVSVDGGAHISADGRAPASAGGGAHVSAGGGAPLSGDGGAHVSAGGGAPLSGDGGAHVSAGGGPPVARGLGTHLDPTPASHRPPAAQVLAAALGLPGPTPAASLRAELGALYALTAAQPLFHALLNPSPQLTQRAVGGGIRAMIPLQAALAARAGRPGTALVTASLAPLARRFARKVSVT</sequence>
<name>A0ABR7SES1_9ACTN</name>
<evidence type="ECO:0000256" key="1">
    <source>
        <dbReference type="ARBA" id="ARBA00004141"/>
    </source>
</evidence>
<feature type="region of interest" description="Disordered" evidence="5">
    <location>
        <begin position="231"/>
        <end position="270"/>
    </location>
</feature>
<dbReference type="EMBL" id="JACTVJ010000006">
    <property type="protein sequence ID" value="MBC9713477.1"/>
    <property type="molecule type" value="Genomic_DNA"/>
</dbReference>
<keyword evidence="7" id="KW-1185">Reference proteome</keyword>
<feature type="region of interest" description="Disordered" evidence="5">
    <location>
        <begin position="285"/>
        <end position="362"/>
    </location>
</feature>
<evidence type="ECO:0000313" key="7">
    <source>
        <dbReference type="Proteomes" id="UP000642284"/>
    </source>
</evidence>
<evidence type="ECO:0000256" key="5">
    <source>
        <dbReference type="SAM" id="MobiDB-lite"/>
    </source>
</evidence>
<organism evidence="6 7">
    <name type="scientific">Streptomyces polyasparticus</name>
    <dbReference type="NCBI Taxonomy" id="2767826"/>
    <lineage>
        <taxon>Bacteria</taxon>
        <taxon>Bacillati</taxon>
        <taxon>Actinomycetota</taxon>
        <taxon>Actinomycetes</taxon>
        <taxon>Kitasatosporales</taxon>
        <taxon>Streptomycetaceae</taxon>
        <taxon>Streptomyces</taxon>
    </lineage>
</organism>
<evidence type="ECO:0000256" key="3">
    <source>
        <dbReference type="ARBA" id="ARBA00022989"/>
    </source>
</evidence>
<dbReference type="Gene3D" id="1.10.357.140">
    <property type="entry name" value="UbiA prenyltransferase"/>
    <property type="match status" value="1"/>
</dbReference>
<evidence type="ECO:0000256" key="2">
    <source>
        <dbReference type="ARBA" id="ARBA00022692"/>
    </source>
</evidence>
<dbReference type="Proteomes" id="UP000642284">
    <property type="component" value="Unassembled WGS sequence"/>
</dbReference>
<dbReference type="InterPro" id="IPR044878">
    <property type="entry name" value="UbiA_sf"/>
</dbReference>
<feature type="region of interest" description="Disordered" evidence="5">
    <location>
        <begin position="1"/>
        <end position="26"/>
    </location>
</feature>
<dbReference type="PANTHER" id="PTHR42723:SF1">
    <property type="entry name" value="CHLOROPHYLL SYNTHASE, CHLOROPLASTIC"/>
    <property type="match status" value="1"/>
</dbReference>
<protein>
    <submittedName>
        <fullName evidence="6">UbiA family prenyltransferase</fullName>
    </submittedName>
</protein>
<keyword evidence="3" id="KW-1133">Transmembrane helix</keyword>
<feature type="compositionally biased region" description="Gly residues" evidence="5">
    <location>
        <begin position="235"/>
        <end position="255"/>
    </location>
</feature>
<dbReference type="NCBIfam" id="NF045897">
    <property type="entry name" value="SCO3242_trans"/>
    <property type="match status" value="1"/>
</dbReference>
<comment type="caution">
    <text evidence="6">The sequence shown here is derived from an EMBL/GenBank/DDBJ whole genome shotgun (WGS) entry which is preliminary data.</text>
</comment>
<keyword evidence="4" id="KW-0472">Membrane</keyword>
<gene>
    <name evidence="6" type="ORF">H9Y04_12940</name>
</gene>
<dbReference type="PANTHER" id="PTHR42723">
    <property type="entry name" value="CHLOROPHYLL SYNTHASE"/>
    <property type="match status" value="1"/>
</dbReference>
<evidence type="ECO:0000256" key="4">
    <source>
        <dbReference type="ARBA" id="ARBA00023136"/>
    </source>
</evidence>
<dbReference type="InterPro" id="IPR000537">
    <property type="entry name" value="UbiA_prenyltransferase"/>
</dbReference>
<reference evidence="6 7" key="1">
    <citation type="submission" date="2020-08" db="EMBL/GenBank/DDBJ databases">
        <title>Genemic of Streptomyces polyaspartic.</title>
        <authorList>
            <person name="Liu W."/>
        </authorList>
    </citation>
    <scope>NUCLEOTIDE SEQUENCE [LARGE SCALE GENOMIC DNA]</scope>
    <source>
        <strain evidence="6 7">TRM66268-LWL</strain>
    </source>
</reference>
<dbReference type="Pfam" id="PF01040">
    <property type="entry name" value="UbiA"/>
    <property type="match status" value="1"/>
</dbReference>
<accession>A0ABR7SES1</accession>
<feature type="compositionally biased region" description="Gly residues" evidence="5">
    <location>
        <begin position="300"/>
        <end position="344"/>
    </location>
</feature>
<dbReference type="InterPro" id="IPR050475">
    <property type="entry name" value="Prenyltransferase_related"/>
</dbReference>
<evidence type="ECO:0000313" key="6">
    <source>
        <dbReference type="EMBL" id="MBC9713477.1"/>
    </source>
</evidence>
<comment type="subcellular location">
    <subcellularLocation>
        <location evidence="1">Membrane</location>
        <topology evidence="1">Multi-pass membrane protein</topology>
    </subcellularLocation>
</comment>
<proteinExistence type="predicted"/>